<dbReference type="RefSeq" id="XP_020121215.1">
    <property type="nucleotide sequence ID" value="XM_020266293.1"/>
</dbReference>
<dbReference type="GO" id="GO:0010008">
    <property type="term" value="C:endosome membrane"/>
    <property type="evidence" value="ECO:0007669"/>
    <property type="project" value="TreeGrafter"/>
</dbReference>
<sequence length="885" mass="98496">MSWASFHVLEVMSSSKHLQKRVGYLAAAQSFRAETEVLMLATNLLKKDIVSSSVVNLSLPLATLPHIVTPSLAMSLLNDLLPRLSHSNTAVRKKSVVVLYRLALVYPDTLRLAWPKIKERLMDDNEDSSVISAVMNVISPRFFELLVDSGNNWMAIKIIKLFATLTPLEPRLVRKLLRPLIGIIQTTTAMSLLYECINGIIQGGILSEAEGTQEGDEIAGLCVTKLRGMVVMDVDPNLRYVALLAFNRIVISHPHLVAMQQKVILDCLDDPDISIRLQALDLAVQMATSETLQDIVNRLIKQLLNGQKLDYQYNAGIDAIGSAGGNKVNWQRLDTADPMYSTHENQAQLDLPADYKIEVVVRIIDICSRDNYSDIVDFEWYVDVLSQLLRLLPQFIVGRHSSGDEFSNYSPDTSISVKIGAELRSVAVRVKAVREKATRTAESFLLLVDNLQLHNTVSTAYVGALGSAAWIVGEFSQLSSLPDRILNILTNPNNQSLPGTVLTLYLQAVPKVFSRLISSEHKWSAGSYMQYSVMLARLITFLEGLGAHPDLDVQERATEFLELLRLAKEALQPQQADSHELPFLLAEVIPSLFRGLELNSVAADAQKRVPLPENLDLNESITHTLPKSGDDAYDLWIEAEAYSSIKGFYYISNGSSAIQQDFGLDMQVEANLENADFVIGKTAKIAERRLGRRERNKDDPFYIGYNEEFPSPIHNYQDHDMSNNEQLDIDSIPIVELTSLGEPTSSVGGNKNAEMRTRPGRFQIAANETLDFHGSQSTEPINQKDSSNNVGRSLLQVDSSAIERLALGEGHQTQLNTLQPVQKEEDEMAEAMRKIERVRLEMQRASERADIQGLPSDGKLIKKAVKKKKKKVRPDEESGKATKSS</sequence>
<organism evidence="10 11">
    <name type="scientific">Talaromyces atroroseus</name>
    <dbReference type="NCBI Taxonomy" id="1441469"/>
    <lineage>
        <taxon>Eukaryota</taxon>
        <taxon>Fungi</taxon>
        <taxon>Dikarya</taxon>
        <taxon>Ascomycota</taxon>
        <taxon>Pezizomycotina</taxon>
        <taxon>Eurotiomycetes</taxon>
        <taxon>Eurotiomycetidae</taxon>
        <taxon>Eurotiales</taxon>
        <taxon>Trichocomaceae</taxon>
        <taxon>Talaromyces</taxon>
        <taxon>Talaromyces sect. Trachyspermi</taxon>
    </lineage>
</organism>
<keyword evidence="11" id="KW-1185">Reference proteome</keyword>
<evidence type="ECO:0000313" key="11">
    <source>
        <dbReference type="Proteomes" id="UP000214365"/>
    </source>
</evidence>
<dbReference type="Pfam" id="PF01602">
    <property type="entry name" value="Adaptin_N"/>
    <property type="match status" value="1"/>
</dbReference>
<dbReference type="Gene3D" id="1.25.10.10">
    <property type="entry name" value="Leucine-rich Repeat Variant"/>
    <property type="match status" value="1"/>
</dbReference>
<dbReference type="InterPro" id="IPR011989">
    <property type="entry name" value="ARM-like"/>
</dbReference>
<dbReference type="GeneID" id="31003693"/>
<feature type="region of interest" description="Disordered" evidence="8">
    <location>
        <begin position="845"/>
        <end position="885"/>
    </location>
</feature>
<comment type="subunit">
    <text evidence="7">Adaptor protein complex 3 (AP-3) is a heterotetramer.</text>
</comment>
<dbReference type="GO" id="GO:0005794">
    <property type="term" value="C:Golgi apparatus"/>
    <property type="evidence" value="ECO:0007669"/>
    <property type="project" value="UniProtKB-SubCell"/>
</dbReference>
<comment type="caution">
    <text evidence="10">The sequence shown here is derived from an EMBL/GenBank/DDBJ whole genome shotgun (WGS) entry which is preliminary data.</text>
</comment>
<dbReference type="PANTHER" id="PTHR22781">
    <property type="entry name" value="DELTA ADAPTIN-RELATED"/>
    <property type="match status" value="1"/>
</dbReference>
<dbReference type="PIRSF" id="PIRSF037092">
    <property type="entry name" value="AP3_complex_delta"/>
    <property type="match status" value="1"/>
</dbReference>
<evidence type="ECO:0000256" key="3">
    <source>
        <dbReference type="ARBA" id="ARBA00022448"/>
    </source>
</evidence>
<feature type="domain" description="Clathrin/coatomer adaptor adaptin-like N-terminal" evidence="9">
    <location>
        <begin position="1"/>
        <end position="567"/>
    </location>
</feature>
<keyword evidence="3 7" id="KW-0813">Transport</keyword>
<dbReference type="GO" id="GO:0030123">
    <property type="term" value="C:AP-3 adaptor complex"/>
    <property type="evidence" value="ECO:0007669"/>
    <property type="project" value="InterPro"/>
</dbReference>
<dbReference type="GO" id="GO:0006623">
    <property type="term" value="P:protein targeting to vacuole"/>
    <property type="evidence" value="ECO:0007669"/>
    <property type="project" value="TreeGrafter"/>
</dbReference>
<comment type="subcellular location">
    <subcellularLocation>
        <location evidence="1">Endomembrane system</location>
    </subcellularLocation>
    <subcellularLocation>
        <location evidence="7">Golgi apparatus</location>
    </subcellularLocation>
</comment>
<evidence type="ECO:0000256" key="8">
    <source>
        <dbReference type="SAM" id="MobiDB-lite"/>
    </source>
</evidence>
<comment type="function">
    <text evidence="7">Part of the AP-3 complex, an adaptor-related complex which is not clathrin-associated. The complex is associated with the Golgi region as well as more peripheral structures. It facilitates the budding of vesicles from the Golgi membrane.</text>
</comment>
<dbReference type="PANTHER" id="PTHR22781:SF12">
    <property type="entry name" value="AP-3 COMPLEX SUBUNIT DELTA-1"/>
    <property type="match status" value="1"/>
</dbReference>
<dbReference type="InterPro" id="IPR017105">
    <property type="entry name" value="AP3_complex_dsu"/>
</dbReference>
<dbReference type="GO" id="GO:0006896">
    <property type="term" value="P:Golgi to vacuole transport"/>
    <property type="evidence" value="ECO:0007669"/>
    <property type="project" value="TreeGrafter"/>
</dbReference>
<keyword evidence="4" id="KW-0677">Repeat</keyword>
<feature type="compositionally biased region" description="Basic residues" evidence="8">
    <location>
        <begin position="861"/>
        <end position="872"/>
    </location>
</feature>
<accession>A0A225ARV9</accession>
<dbReference type="InterPro" id="IPR016024">
    <property type="entry name" value="ARM-type_fold"/>
</dbReference>
<reference evidence="10 11" key="1">
    <citation type="submission" date="2015-06" db="EMBL/GenBank/DDBJ databases">
        <title>Talaromyces atroroseus IBT 11181 draft genome.</title>
        <authorList>
            <person name="Rasmussen K.B."/>
            <person name="Rasmussen S."/>
            <person name="Petersen B."/>
            <person name="Sicheritz-Ponten T."/>
            <person name="Mortensen U.H."/>
            <person name="Thrane U."/>
        </authorList>
    </citation>
    <scope>NUCLEOTIDE SEQUENCE [LARGE SCALE GENOMIC DNA]</scope>
    <source>
        <strain evidence="10 11">IBT 11181</strain>
    </source>
</reference>
<keyword evidence="5 7" id="KW-0653">Protein transport</keyword>
<feature type="compositionally biased region" description="Basic and acidic residues" evidence="8">
    <location>
        <begin position="873"/>
        <end position="885"/>
    </location>
</feature>
<evidence type="ECO:0000259" key="9">
    <source>
        <dbReference type="Pfam" id="PF01602"/>
    </source>
</evidence>
<evidence type="ECO:0000256" key="1">
    <source>
        <dbReference type="ARBA" id="ARBA00004308"/>
    </source>
</evidence>
<evidence type="ECO:0000256" key="7">
    <source>
        <dbReference type="PIRNR" id="PIRNR037092"/>
    </source>
</evidence>
<evidence type="ECO:0000313" key="10">
    <source>
        <dbReference type="EMBL" id="OKL61094.1"/>
    </source>
</evidence>
<dbReference type="AlphaFoldDB" id="A0A225ARV9"/>
<dbReference type="Proteomes" id="UP000214365">
    <property type="component" value="Unassembled WGS sequence"/>
</dbReference>
<dbReference type="STRING" id="1441469.A0A225ARV9"/>
<gene>
    <name evidence="10" type="ORF">UA08_03938</name>
</gene>
<dbReference type="InterPro" id="IPR002553">
    <property type="entry name" value="Clathrin/coatomer_adapt-like_N"/>
</dbReference>
<evidence type="ECO:0000256" key="2">
    <source>
        <dbReference type="ARBA" id="ARBA00006613"/>
    </source>
</evidence>
<proteinExistence type="inferred from homology"/>
<comment type="similarity">
    <text evidence="2 7">Belongs to the adaptor complexes large subunit family.</text>
</comment>
<evidence type="ECO:0000256" key="5">
    <source>
        <dbReference type="ARBA" id="ARBA00022927"/>
    </source>
</evidence>
<dbReference type="SUPFAM" id="SSF48371">
    <property type="entry name" value="ARM repeat"/>
    <property type="match status" value="1"/>
</dbReference>
<evidence type="ECO:0000256" key="4">
    <source>
        <dbReference type="ARBA" id="ARBA00022737"/>
    </source>
</evidence>
<name>A0A225ARV9_TALAT</name>
<evidence type="ECO:0000256" key="6">
    <source>
        <dbReference type="ARBA" id="ARBA00023136"/>
    </source>
</evidence>
<protein>
    <recommendedName>
        <fullName evidence="7">AP-3 complex subunit delta</fullName>
    </recommendedName>
</protein>
<dbReference type="EMBL" id="LFMY01000004">
    <property type="protein sequence ID" value="OKL61094.1"/>
    <property type="molecule type" value="Genomic_DNA"/>
</dbReference>
<keyword evidence="7" id="KW-0333">Golgi apparatus</keyword>
<keyword evidence="6" id="KW-0472">Membrane</keyword>
<dbReference type="OrthoDB" id="10264595at2759"/>